<organism evidence="2 3">
    <name type="scientific">Paenibacillus amylolyticus</name>
    <dbReference type="NCBI Taxonomy" id="1451"/>
    <lineage>
        <taxon>Bacteria</taxon>
        <taxon>Bacillati</taxon>
        <taxon>Bacillota</taxon>
        <taxon>Bacilli</taxon>
        <taxon>Bacillales</taxon>
        <taxon>Paenibacillaceae</taxon>
        <taxon>Paenibacillus</taxon>
    </lineage>
</organism>
<dbReference type="SUPFAM" id="SSF55729">
    <property type="entry name" value="Acyl-CoA N-acyltransferases (Nat)"/>
    <property type="match status" value="1"/>
</dbReference>
<accession>A0A1R1C3K6</accession>
<comment type="caution">
    <text evidence="2">The sequence shown here is derived from an EMBL/GenBank/DDBJ whole genome shotgun (WGS) entry which is preliminary data.</text>
</comment>
<dbReference type="InterPro" id="IPR000182">
    <property type="entry name" value="GNAT_dom"/>
</dbReference>
<evidence type="ECO:0000313" key="3">
    <source>
        <dbReference type="Proteomes" id="UP000187134"/>
    </source>
</evidence>
<sequence>MIPKSNLSPMELLKIQASTLYTFNEHQRLLSINEPGGGQAPAIFIGMTSAGSLTYYHEQLPPNLMDELGKDSELPLDIPKLIRKVETFEPVNHVWMGPAYAFPETSDEWDLKVQLIGHEQRYLLTEYFPELSAHLHEKSPVAAYVIGDSAVAVCCSARVSIHGAEASLYTAPGYRGHGYAAETVKCWQYYVKERGRMPIYSTSWDNLASQHVARKLGLIQFGVDFSITTLNSRKGSDVQ</sequence>
<gene>
    <name evidence="2" type="ORF">BK131_01635</name>
</gene>
<dbReference type="EMBL" id="MRTJ01000001">
    <property type="protein sequence ID" value="OMF16722.1"/>
    <property type="molecule type" value="Genomic_DNA"/>
</dbReference>
<dbReference type="OrthoDB" id="8439474at2"/>
<dbReference type="Pfam" id="PF13302">
    <property type="entry name" value="Acetyltransf_3"/>
    <property type="match status" value="1"/>
</dbReference>
<reference evidence="2 3" key="1">
    <citation type="submission" date="2016-11" db="EMBL/GenBank/DDBJ databases">
        <title>Paenibacillus species isolates.</title>
        <authorList>
            <person name="Beno S.M."/>
        </authorList>
    </citation>
    <scope>NUCLEOTIDE SEQUENCE [LARGE SCALE GENOMIC DNA]</scope>
    <source>
        <strain evidence="2 3">FSL H8-0246</strain>
    </source>
</reference>
<dbReference type="InterPro" id="IPR016181">
    <property type="entry name" value="Acyl_CoA_acyltransferase"/>
</dbReference>
<proteinExistence type="predicted"/>
<dbReference type="Proteomes" id="UP000187134">
    <property type="component" value="Unassembled WGS sequence"/>
</dbReference>
<dbReference type="AlphaFoldDB" id="A0A1R1C3K6"/>
<evidence type="ECO:0000313" key="2">
    <source>
        <dbReference type="EMBL" id="OMF16722.1"/>
    </source>
</evidence>
<dbReference type="Gene3D" id="3.40.630.30">
    <property type="match status" value="1"/>
</dbReference>
<dbReference type="RefSeq" id="WP_076330235.1">
    <property type="nucleotide sequence ID" value="NZ_MRTJ01000001.1"/>
</dbReference>
<dbReference type="GO" id="GO:0016747">
    <property type="term" value="F:acyltransferase activity, transferring groups other than amino-acyl groups"/>
    <property type="evidence" value="ECO:0007669"/>
    <property type="project" value="InterPro"/>
</dbReference>
<name>A0A1R1C3K6_PAEAM</name>
<dbReference type="PROSITE" id="PS51186">
    <property type="entry name" value="GNAT"/>
    <property type="match status" value="1"/>
</dbReference>
<protein>
    <recommendedName>
        <fullName evidence="1">N-acetyltransferase domain-containing protein</fullName>
    </recommendedName>
</protein>
<feature type="domain" description="N-acetyltransferase" evidence="1">
    <location>
        <begin position="100"/>
        <end position="236"/>
    </location>
</feature>
<evidence type="ECO:0000259" key="1">
    <source>
        <dbReference type="PROSITE" id="PS51186"/>
    </source>
</evidence>